<dbReference type="AlphaFoldDB" id="A0AAQ3SDS2"/>
<keyword evidence="9" id="KW-0275">Fatty acid biosynthesis</keyword>
<evidence type="ECO:0000256" key="6">
    <source>
        <dbReference type="ARBA" id="ARBA00022964"/>
    </source>
</evidence>
<proteinExistence type="inferred from homology"/>
<dbReference type="GO" id="GO:0034440">
    <property type="term" value="P:lipid oxidation"/>
    <property type="evidence" value="ECO:0007669"/>
    <property type="project" value="InterPro"/>
</dbReference>
<evidence type="ECO:0000256" key="8">
    <source>
        <dbReference type="ARBA" id="ARBA00023098"/>
    </source>
</evidence>
<dbReference type="SUPFAM" id="SSF48484">
    <property type="entry name" value="Lipoxigenase"/>
    <property type="match status" value="1"/>
</dbReference>
<name>A0AAQ3SDS2_VIGMU</name>
<dbReference type="PANTHER" id="PTHR11771">
    <property type="entry name" value="LIPOXYGENASE"/>
    <property type="match status" value="1"/>
</dbReference>
<keyword evidence="3" id="KW-0479">Metal-binding</keyword>
<evidence type="ECO:0000313" key="14">
    <source>
        <dbReference type="EMBL" id="WVZ25533.1"/>
    </source>
</evidence>
<evidence type="ECO:0000256" key="10">
    <source>
        <dbReference type="PROSITE-ProRule" id="PRU00152"/>
    </source>
</evidence>
<dbReference type="InterPro" id="IPR042057">
    <property type="entry name" value="Lipoxy_PLAT/LH2"/>
</dbReference>
<protein>
    <recommendedName>
        <fullName evidence="16">Lipoxygenase</fullName>
    </recommendedName>
</protein>
<feature type="compositionally biased region" description="Low complexity" evidence="11">
    <location>
        <begin position="7"/>
        <end position="20"/>
    </location>
</feature>
<evidence type="ECO:0000313" key="15">
    <source>
        <dbReference type="Proteomes" id="UP001374535"/>
    </source>
</evidence>
<keyword evidence="5" id="KW-0276">Fatty acid metabolism</keyword>
<dbReference type="InterPro" id="IPR036226">
    <property type="entry name" value="LipOase_C_sf"/>
</dbReference>
<gene>
    <name evidence="14" type="ORF">V8G54_004077</name>
</gene>
<feature type="domain" description="Lipoxygenase" evidence="13">
    <location>
        <begin position="155"/>
        <end position="305"/>
    </location>
</feature>
<keyword evidence="7" id="KW-0560">Oxidoreductase</keyword>
<keyword evidence="6" id="KW-0223">Dioxygenase</keyword>
<dbReference type="InterPro" id="IPR001024">
    <property type="entry name" value="PLAT/LH2_dom"/>
</dbReference>
<dbReference type="GO" id="GO:0046872">
    <property type="term" value="F:metal ion binding"/>
    <property type="evidence" value="ECO:0007669"/>
    <property type="project" value="UniProtKB-KW"/>
</dbReference>
<dbReference type="GO" id="GO:0006633">
    <property type="term" value="P:fatty acid biosynthetic process"/>
    <property type="evidence" value="ECO:0007669"/>
    <property type="project" value="UniProtKB-KW"/>
</dbReference>
<evidence type="ECO:0000256" key="4">
    <source>
        <dbReference type="ARBA" id="ARBA00022767"/>
    </source>
</evidence>
<dbReference type="Pfam" id="PF00305">
    <property type="entry name" value="Lipoxygenase"/>
    <property type="match status" value="1"/>
</dbReference>
<accession>A0AAQ3SDS2</accession>
<dbReference type="Gene3D" id="4.10.375.10">
    <property type="entry name" value="Lipoxygenase-1, Domain 2"/>
    <property type="match status" value="1"/>
</dbReference>
<dbReference type="EMBL" id="CP144700">
    <property type="protein sequence ID" value="WVZ25533.1"/>
    <property type="molecule type" value="Genomic_DNA"/>
</dbReference>
<comment type="caution">
    <text evidence="10">Lacks conserved residue(s) required for the propagation of feature annotation.</text>
</comment>
<dbReference type="Gene3D" id="2.60.60.20">
    <property type="entry name" value="PLAT/LH2 domain"/>
    <property type="match status" value="1"/>
</dbReference>
<evidence type="ECO:0000256" key="5">
    <source>
        <dbReference type="ARBA" id="ARBA00022832"/>
    </source>
</evidence>
<dbReference type="PROSITE" id="PS50095">
    <property type="entry name" value="PLAT"/>
    <property type="match status" value="1"/>
</dbReference>
<dbReference type="SUPFAM" id="SSF49723">
    <property type="entry name" value="Lipase/lipooxygenase domain (PLAT/LH2 domain)"/>
    <property type="match status" value="1"/>
</dbReference>
<dbReference type="InterPro" id="IPR036392">
    <property type="entry name" value="PLAT/LH2_dom_sf"/>
</dbReference>
<dbReference type="GO" id="GO:0016702">
    <property type="term" value="F:oxidoreductase activity, acting on single donors with incorporation of molecular oxygen, incorporation of two atoms of oxygen"/>
    <property type="evidence" value="ECO:0007669"/>
    <property type="project" value="InterPro"/>
</dbReference>
<comment type="similarity">
    <text evidence="1">Belongs to the lipoxygenase family.</text>
</comment>
<keyword evidence="15" id="KW-1185">Reference proteome</keyword>
<dbReference type="CDD" id="cd01751">
    <property type="entry name" value="PLAT_LH2"/>
    <property type="match status" value="1"/>
</dbReference>
<dbReference type="Proteomes" id="UP001374535">
    <property type="component" value="Chromosome 1"/>
</dbReference>
<dbReference type="FunFam" id="4.10.375.10:FF:000001">
    <property type="entry name" value="Lipoxygenase"/>
    <property type="match status" value="1"/>
</dbReference>
<keyword evidence="4" id="KW-0925">Oxylipin biosynthesis</keyword>
<dbReference type="InterPro" id="IPR013819">
    <property type="entry name" value="LipOase_C"/>
</dbReference>
<reference evidence="14 15" key="1">
    <citation type="journal article" date="2023" name="Life. Sci Alliance">
        <title>Evolutionary insights into 3D genome organization and epigenetic landscape of Vigna mungo.</title>
        <authorList>
            <person name="Junaid A."/>
            <person name="Singh B."/>
            <person name="Bhatia S."/>
        </authorList>
    </citation>
    <scope>NUCLEOTIDE SEQUENCE [LARGE SCALE GENOMIC DNA]</scope>
    <source>
        <strain evidence="14">Urdbean</strain>
    </source>
</reference>
<evidence type="ECO:0000256" key="3">
    <source>
        <dbReference type="ARBA" id="ARBA00022723"/>
    </source>
</evidence>
<dbReference type="InterPro" id="IPR000907">
    <property type="entry name" value="LipOase"/>
</dbReference>
<evidence type="ECO:0000256" key="7">
    <source>
        <dbReference type="ARBA" id="ARBA00023002"/>
    </source>
</evidence>
<feature type="domain" description="PLAT" evidence="12">
    <location>
        <begin position="47"/>
        <end position="169"/>
    </location>
</feature>
<organism evidence="14 15">
    <name type="scientific">Vigna mungo</name>
    <name type="common">Black gram</name>
    <name type="synonym">Phaseolus mungo</name>
    <dbReference type="NCBI Taxonomy" id="3915"/>
    <lineage>
        <taxon>Eukaryota</taxon>
        <taxon>Viridiplantae</taxon>
        <taxon>Streptophyta</taxon>
        <taxon>Embryophyta</taxon>
        <taxon>Tracheophyta</taxon>
        <taxon>Spermatophyta</taxon>
        <taxon>Magnoliopsida</taxon>
        <taxon>eudicotyledons</taxon>
        <taxon>Gunneridae</taxon>
        <taxon>Pentapetalae</taxon>
        <taxon>rosids</taxon>
        <taxon>fabids</taxon>
        <taxon>Fabales</taxon>
        <taxon>Fabaceae</taxon>
        <taxon>Papilionoideae</taxon>
        <taxon>50 kb inversion clade</taxon>
        <taxon>NPAAA clade</taxon>
        <taxon>indigoferoid/millettioid clade</taxon>
        <taxon>Phaseoleae</taxon>
        <taxon>Vigna</taxon>
    </lineage>
</organism>
<evidence type="ECO:0008006" key="16">
    <source>
        <dbReference type="Google" id="ProtNLM"/>
    </source>
</evidence>
<sequence length="374" mass="41824">MDLIKGSSSSSSSSLSSSSTSLVSTEKPVKFKVRAVITVRNKIKEDLKETIVKHIDALADKIGRNVVLELVSTEIDPKTKAAKKSTEAVLKDWSKKSNLKVERVNYTAEFIVDSNFGEPGAITVTNKHQKEFFLESITIEGFATGPVHFPCNSWPYLPGDTPAGLRLLREKELRNLRGDGKGVRNLSDRIYDYDIYNDLGNPDKGIEYARPNLGGSDMYPYPRRCRTGREPSDTDMYAESRVEKPLPMYVPRDERFEESKQNTFTVKRLKAVLHNLIPGLKASLSASNQDFNEFSDVDGLYSEGLLIKLGLQDDGSMPLMVGNHMPHVPYFSPHHVTLSNLWPLNLASLLLDLVLDQSVWLHHLLMQPLTGCGC</sequence>
<keyword evidence="2" id="KW-0444">Lipid biosynthesis</keyword>
<dbReference type="InterPro" id="IPR001246">
    <property type="entry name" value="LipOase_plant"/>
</dbReference>
<dbReference type="Gene3D" id="4.10.372.10">
    <property type="entry name" value="Lipoxygenase-1, Domain 3"/>
    <property type="match status" value="1"/>
</dbReference>
<evidence type="ECO:0000256" key="2">
    <source>
        <dbReference type="ARBA" id="ARBA00022516"/>
    </source>
</evidence>
<evidence type="ECO:0000259" key="12">
    <source>
        <dbReference type="PROSITE" id="PS50095"/>
    </source>
</evidence>
<dbReference type="PRINTS" id="PR00468">
    <property type="entry name" value="PLTLPOXGNASE"/>
</dbReference>
<dbReference type="PROSITE" id="PS51393">
    <property type="entry name" value="LIPOXYGENASE_3"/>
    <property type="match status" value="1"/>
</dbReference>
<feature type="region of interest" description="Disordered" evidence="11">
    <location>
        <begin position="1"/>
        <end position="20"/>
    </location>
</feature>
<evidence type="ECO:0000259" key="13">
    <source>
        <dbReference type="PROSITE" id="PS51393"/>
    </source>
</evidence>
<evidence type="ECO:0000256" key="11">
    <source>
        <dbReference type="SAM" id="MobiDB-lite"/>
    </source>
</evidence>
<dbReference type="GO" id="GO:0031408">
    <property type="term" value="P:oxylipin biosynthetic process"/>
    <property type="evidence" value="ECO:0007669"/>
    <property type="project" value="UniProtKB-KW"/>
</dbReference>
<evidence type="ECO:0000256" key="1">
    <source>
        <dbReference type="ARBA" id="ARBA00009419"/>
    </source>
</evidence>
<dbReference type="InterPro" id="IPR027433">
    <property type="entry name" value="Lipoxygenase_dom_3"/>
</dbReference>
<dbReference type="Pfam" id="PF01477">
    <property type="entry name" value="PLAT"/>
    <property type="match status" value="1"/>
</dbReference>
<evidence type="ECO:0000256" key="9">
    <source>
        <dbReference type="ARBA" id="ARBA00023160"/>
    </source>
</evidence>
<keyword evidence="8" id="KW-0443">Lipid metabolism</keyword>
<dbReference type="SMART" id="SM00308">
    <property type="entry name" value="LH2"/>
    <property type="match status" value="1"/>
</dbReference>